<name>A0A178LYI8_MYCIR</name>
<reference evidence="1 2" key="1">
    <citation type="submission" date="2016-04" db="EMBL/GenBank/DDBJ databases">
        <title>Draft Genome Sequences of Staphylococcus capitis Strain H36, S. capitis Strain H65, S. cohnii Strain H62, S. hominis Strain H69, Mycobacterium iranicum Strain H39, Plantibacter sp. Strain H53, Pseudomonas oryzihabitans Strain H72, and Microbacterium sp. Strain H83, isolated from residential settings.</title>
        <authorList>
            <person name="Lymperopoulou D."/>
            <person name="Adams R.I."/>
            <person name="Lindow S."/>
            <person name="Coil D.A."/>
            <person name="Jospin G."/>
            <person name="Eisen J.A."/>
        </authorList>
    </citation>
    <scope>NUCLEOTIDE SEQUENCE [LARGE SCALE GENOMIC DNA]</scope>
    <source>
        <strain evidence="1 2">H39</strain>
    </source>
</reference>
<sequence>MCGQVHDDTGQSDDCWVVAVLTDEPRSAEVLSAAFREAAVRGAAVMVLAPPGGDAQWIAEWIDQDPEHEIDPRCDIWVLPAPTDVLDLLLTKPDFEHVVVTSDDNATLVGAFARCIESGAMPENFSLIVVPRTAQSAVTNSSETCVV</sequence>
<dbReference type="OrthoDB" id="9946778at2"/>
<dbReference type="AlphaFoldDB" id="A0A178LYI8"/>
<accession>A0A178LYI8</accession>
<proteinExistence type="predicted"/>
<evidence type="ECO:0008006" key="3">
    <source>
        <dbReference type="Google" id="ProtNLM"/>
    </source>
</evidence>
<dbReference type="EMBL" id="LWCS01000015">
    <property type="protein sequence ID" value="OAN39889.1"/>
    <property type="molecule type" value="Genomic_DNA"/>
</dbReference>
<evidence type="ECO:0000313" key="2">
    <source>
        <dbReference type="Proteomes" id="UP000078396"/>
    </source>
</evidence>
<dbReference type="Proteomes" id="UP000078396">
    <property type="component" value="Unassembled WGS sequence"/>
</dbReference>
<protein>
    <recommendedName>
        <fullName evidence="3">UspA domain-containing protein</fullName>
    </recommendedName>
</protein>
<comment type="caution">
    <text evidence="1">The sequence shown here is derived from an EMBL/GenBank/DDBJ whole genome shotgun (WGS) entry which is preliminary data.</text>
</comment>
<gene>
    <name evidence="1" type="ORF">A4X20_16190</name>
</gene>
<evidence type="ECO:0000313" key="1">
    <source>
        <dbReference type="EMBL" id="OAN39889.1"/>
    </source>
</evidence>
<organism evidence="1 2">
    <name type="scientific">Mycolicibacterium iranicum</name>
    <name type="common">Mycobacterium iranicum</name>
    <dbReference type="NCBI Taxonomy" id="912594"/>
    <lineage>
        <taxon>Bacteria</taxon>
        <taxon>Bacillati</taxon>
        <taxon>Actinomycetota</taxon>
        <taxon>Actinomycetes</taxon>
        <taxon>Mycobacteriales</taxon>
        <taxon>Mycobacteriaceae</taxon>
        <taxon>Mycolicibacterium</taxon>
    </lineage>
</organism>
<dbReference type="RefSeq" id="WP_064280915.1">
    <property type="nucleotide sequence ID" value="NZ_LWCS01000015.1"/>
</dbReference>